<dbReference type="STRING" id="34097.SAMN02745150_00894"/>
<sequence length="188" mass="22395">MNKKFFYVFLTVVILGNKNWSYFPDDMYFFDFIPDTIEYFVSESGDKIRFRRILDMTENNFYFNSMLQIFSRNEEFNYHLKFSVSDKGDIFLMRIDDGFFSADFSKPLFILPRASAIEEPFDQTIGNNISLSKIQAVQPKGVSFRLLLGVREYILHFEYLKGLQMIKTPDDVFKRTTLRVFNLTKYKE</sequence>
<gene>
    <name evidence="1" type="ORF">SAMN02745150_00894</name>
</gene>
<name>A0A1I1E806_BREAD</name>
<organism evidence="1 2">
    <name type="scientific">Brevinema andersonii</name>
    <dbReference type="NCBI Taxonomy" id="34097"/>
    <lineage>
        <taxon>Bacteria</taxon>
        <taxon>Pseudomonadati</taxon>
        <taxon>Spirochaetota</taxon>
        <taxon>Spirochaetia</taxon>
        <taxon>Brevinematales</taxon>
        <taxon>Brevinemataceae</taxon>
        <taxon>Brevinema</taxon>
    </lineage>
</organism>
<accession>A0A1I1E806</accession>
<dbReference type="Proteomes" id="UP000240042">
    <property type="component" value="Unassembled WGS sequence"/>
</dbReference>
<reference evidence="2" key="1">
    <citation type="submission" date="2016-10" db="EMBL/GenBank/DDBJ databases">
        <authorList>
            <person name="Varghese N."/>
            <person name="Submissions S."/>
        </authorList>
    </citation>
    <scope>NUCLEOTIDE SEQUENCE [LARGE SCALE GENOMIC DNA]</scope>
    <source>
        <strain evidence="2">ATCC 43811</strain>
    </source>
</reference>
<proteinExistence type="predicted"/>
<evidence type="ECO:0000313" key="1">
    <source>
        <dbReference type="EMBL" id="SFB81083.1"/>
    </source>
</evidence>
<protein>
    <submittedName>
        <fullName evidence="1">Uncharacterized protein</fullName>
    </submittedName>
</protein>
<dbReference type="EMBL" id="FOKY01000006">
    <property type="protein sequence ID" value="SFB81083.1"/>
    <property type="molecule type" value="Genomic_DNA"/>
</dbReference>
<dbReference type="RefSeq" id="WP_092319054.1">
    <property type="nucleotide sequence ID" value="NZ_FOKY01000006.1"/>
</dbReference>
<dbReference type="AlphaFoldDB" id="A0A1I1E806"/>
<keyword evidence="2" id="KW-1185">Reference proteome</keyword>
<evidence type="ECO:0000313" key="2">
    <source>
        <dbReference type="Proteomes" id="UP000240042"/>
    </source>
</evidence>